<gene>
    <name evidence="2" type="ORF">SIDU_11580</name>
</gene>
<dbReference type="GO" id="GO:0016787">
    <property type="term" value="F:hydrolase activity"/>
    <property type="evidence" value="ECO:0007669"/>
    <property type="project" value="UniProtKB-KW"/>
</dbReference>
<dbReference type="Gene3D" id="3.90.850.10">
    <property type="entry name" value="Fumarylacetoacetase-like, C-terminal domain"/>
    <property type="match status" value="1"/>
</dbReference>
<dbReference type="SUPFAM" id="SSF56529">
    <property type="entry name" value="FAH"/>
    <property type="match status" value="1"/>
</dbReference>
<accession>A0A1L5BQE2</accession>
<evidence type="ECO:0000313" key="3">
    <source>
        <dbReference type="Proteomes" id="UP000004550"/>
    </source>
</evidence>
<dbReference type="KEGG" id="sinb:SIDU_11580"/>
<protein>
    <submittedName>
        <fullName evidence="2">Fumarylacetoacetate hydrolase</fullName>
    </submittedName>
</protein>
<dbReference type="Proteomes" id="UP000004550">
    <property type="component" value="Chromosome"/>
</dbReference>
<name>A0A1L5BQE2_SPHIB</name>
<dbReference type="Pfam" id="PF01557">
    <property type="entry name" value="FAA_hydrolase"/>
    <property type="match status" value="1"/>
</dbReference>
<dbReference type="InterPro" id="IPR036663">
    <property type="entry name" value="Fumarylacetoacetase_C_sf"/>
</dbReference>
<feature type="domain" description="Fumarylacetoacetase-like C-terminal" evidence="1">
    <location>
        <begin position="132"/>
        <end position="317"/>
    </location>
</feature>
<evidence type="ECO:0000259" key="1">
    <source>
        <dbReference type="Pfam" id="PF01557"/>
    </source>
</evidence>
<organism evidence="2 3">
    <name type="scientific">Sphingobium indicum (strain DSM 16412 / CCM 7286 / MTCC 6364 / B90A)</name>
    <dbReference type="NCBI Taxonomy" id="861109"/>
    <lineage>
        <taxon>Bacteria</taxon>
        <taxon>Pseudomonadati</taxon>
        <taxon>Pseudomonadota</taxon>
        <taxon>Alphaproteobacteria</taxon>
        <taxon>Sphingomonadales</taxon>
        <taxon>Sphingomonadaceae</taxon>
        <taxon>Sphingobium</taxon>
    </lineage>
</organism>
<dbReference type="PANTHER" id="PTHR43211">
    <property type="entry name" value="FUMARYLACETOACETATE HYDROLASE"/>
    <property type="match status" value="1"/>
</dbReference>
<evidence type="ECO:0000313" key="2">
    <source>
        <dbReference type="EMBL" id="APL95093.1"/>
    </source>
</evidence>
<keyword evidence="2" id="KW-0378">Hydrolase</keyword>
<dbReference type="AlphaFoldDB" id="A0A1L5BQE2"/>
<dbReference type="RefSeq" id="WP_007686130.1">
    <property type="nucleotide sequence ID" value="NZ_CP013070.1"/>
</dbReference>
<sequence length="320" mass="34840">MRFVTYEHGGNRFVGALVGDDAVKNLTAASAASSRGDPAWFTGMQALIEAGDAGIDEARRLMESDGHVVPLADVRLLAPLPRPQSIRDFFTFPDHIRQSYAGMQRLGARLAGMPAPTAPPLTELPALYLEKAIYHKGNPLTVVGPDTEILWPRYSKFMDFELELAIIIGRPGADIKAERAAAHIFGYTIFNDFSARDAQMAEMPGMMGPAKGKDFDRSNAIGPCIATPDEFADVHDIRMRASVNGELWAEGSNSAMLHRFEDIIAYVSRDETLHPGELLGSGTMGNGCGVEHDRFLEDGDEVALAIDGIGVLTNRVRRQD</sequence>
<dbReference type="EMBL" id="CP013070">
    <property type="protein sequence ID" value="APL95093.1"/>
    <property type="molecule type" value="Genomic_DNA"/>
</dbReference>
<reference evidence="2 3" key="1">
    <citation type="journal article" date="2012" name="J. Bacteriol.">
        <title>Genome sequence of Sphingobium indicum B90A, a hexachlorocyclohexane-degrading bacterium.</title>
        <authorList>
            <person name="Anand S."/>
            <person name="Sangwan N."/>
            <person name="Lata P."/>
            <person name="Kaur J."/>
            <person name="Dua A."/>
            <person name="Singh A.K."/>
            <person name="Verma M."/>
            <person name="Kaur J."/>
            <person name="Khurana J.P."/>
            <person name="Khurana P."/>
            <person name="Mathur S."/>
            <person name="Lal R."/>
        </authorList>
    </citation>
    <scope>NUCLEOTIDE SEQUENCE [LARGE SCALE GENOMIC DNA]</scope>
    <source>
        <strain evidence="3">DSM 16412 / CCM 7286 / MTCC 6364 / B90A</strain>
    </source>
</reference>
<dbReference type="InterPro" id="IPR011234">
    <property type="entry name" value="Fumarylacetoacetase-like_C"/>
</dbReference>
<proteinExistence type="predicted"/>
<dbReference type="PANTHER" id="PTHR43211:SF1">
    <property type="entry name" value="BLL6422 PROTEIN"/>
    <property type="match status" value="1"/>
</dbReference>